<dbReference type="Pfam" id="PF07735">
    <property type="entry name" value="FBA_2"/>
    <property type="match status" value="1"/>
</dbReference>
<sequence>MSKPHDQTTPTFPLLKLPFLPLTDAVKQMVFMDIYKLSLLSKKSETLLKYMQLKTDGFRVSFGSKCSTIRQIENERGRDTLIQRFYSNEEDMKSNRFRTFNQIAPDTMSLVPDQKDECVTLANGLSKLFKTKKFTYFTRSHPNKNPEEMKDFLSKMLSGSYTELSFSGIQHVDDERHFTVVAIDGGVLEYLMDTVKFDASLALRYSFPQNFSHDNAFKFRKVDYSDGSWVTMETLTSLQNAGSISLSGFIFDSKDLNEFIKYWINCEEDMIEDVTMNVKEQIIEEDVLKDLITVVSVSRGNQVHVMRARNIKNRRRILGKLTVMSDLFGITLETMEATDEYKVKLEILELKEKQNELEEELSKNEKVRSKTGRNGAIQAELAGIRKRLLALKI</sequence>
<keyword evidence="4" id="KW-1185">Reference proteome</keyword>
<gene>
    <name evidence="3" type="ORF">CAEBREN_16484</name>
</gene>
<dbReference type="eggNOG" id="ENOG502T798">
    <property type="taxonomic scope" value="Eukaryota"/>
</dbReference>
<dbReference type="PANTHER" id="PTHR21503">
    <property type="entry name" value="F-BOX-CONTAINING HYPOTHETICAL PROTEIN C.ELEGANS"/>
    <property type="match status" value="1"/>
</dbReference>
<dbReference type="OrthoDB" id="5886877at2759"/>
<evidence type="ECO:0000259" key="2">
    <source>
        <dbReference type="Pfam" id="PF07735"/>
    </source>
</evidence>
<keyword evidence="1" id="KW-0175">Coiled coil</keyword>
<dbReference type="InParanoid" id="G0MQ75"/>
<dbReference type="EMBL" id="GL379806">
    <property type="protein sequence ID" value="EGT40898.1"/>
    <property type="molecule type" value="Genomic_DNA"/>
</dbReference>
<dbReference type="FunCoup" id="G0MQ75">
    <property type="interactions" value="1285"/>
</dbReference>
<dbReference type="HOGENOM" id="CLU_044397_0_0_1"/>
<evidence type="ECO:0000256" key="1">
    <source>
        <dbReference type="SAM" id="Coils"/>
    </source>
</evidence>
<name>G0MQ75_CAEBE</name>
<dbReference type="PANTHER" id="PTHR21503:SF8">
    <property type="entry name" value="F-BOX ASSOCIATED DOMAIN-CONTAINING PROTEIN-RELATED"/>
    <property type="match status" value="1"/>
</dbReference>
<dbReference type="InterPro" id="IPR012885">
    <property type="entry name" value="F-box_Sdz-33"/>
</dbReference>
<evidence type="ECO:0000313" key="4">
    <source>
        <dbReference type="Proteomes" id="UP000008068"/>
    </source>
</evidence>
<dbReference type="OMA" id="MEATDEY"/>
<dbReference type="Proteomes" id="UP000008068">
    <property type="component" value="Unassembled WGS sequence"/>
</dbReference>
<dbReference type="AlphaFoldDB" id="G0MQ75"/>
<accession>G0MQ75</accession>
<feature type="coiled-coil region" evidence="1">
    <location>
        <begin position="340"/>
        <end position="370"/>
    </location>
</feature>
<proteinExistence type="predicted"/>
<feature type="domain" description="Sdz-33 F-box" evidence="2">
    <location>
        <begin position="218"/>
        <end position="267"/>
    </location>
</feature>
<evidence type="ECO:0000313" key="3">
    <source>
        <dbReference type="EMBL" id="EGT40898.1"/>
    </source>
</evidence>
<organism evidence="4">
    <name type="scientific">Caenorhabditis brenneri</name>
    <name type="common">Nematode worm</name>
    <dbReference type="NCBI Taxonomy" id="135651"/>
    <lineage>
        <taxon>Eukaryota</taxon>
        <taxon>Metazoa</taxon>
        <taxon>Ecdysozoa</taxon>
        <taxon>Nematoda</taxon>
        <taxon>Chromadorea</taxon>
        <taxon>Rhabditida</taxon>
        <taxon>Rhabditina</taxon>
        <taxon>Rhabditomorpha</taxon>
        <taxon>Rhabditoidea</taxon>
        <taxon>Rhabditidae</taxon>
        <taxon>Peloderinae</taxon>
        <taxon>Caenorhabditis</taxon>
    </lineage>
</organism>
<protein>
    <recommendedName>
        <fullName evidence="2">Sdz-33 F-box domain-containing protein</fullName>
    </recommendedName>
</protein>
<reference evidence="4" key="1">
    <citation type="submission" date="2011-07" db="EMBL/GenBank/DDBJ databases">
        <authorList>
            <consortium name="Caenorhabditis brenneri Sequencing and Analysis Consortium"/>
            <person name="Wilson R.K."/>
        </authorList>
    </citation>
    <scope>NUCLEOTIDE SEQUENCE [LARGE SCALE GENOMIC DNA]</scope>
    <source>
        <strain evidence="4">PB2801</strain>
    </source>
</reference>